<feature type="compositionally biased region" description="Basic and acidic residues" evidence="1">
    <location>
        <begin position="295"/>
        <end position="306"/>
    </location>
</feature>
<feature type="region of interest" description="Disordered" evidence="1">
    <location>
        <begin position="1"/>
        <end position="147"/>
    </location>
</feature>
<protein>
    <submittedName>
        <fullName evidence="3">E3 ubiquitin-protein ligase rnf213-alpha ( E3 ubiquitin-lipopolysaccharide ligase rnf213-alpha) (Mysterin-A) (Mysterin-alpha) (RING finger protein 213-A) (RING finger protein 213-alpha)</fullName>
    </submittedName>
</protein>
<evidence type="ECO:0000313" key="4">
    <source>
        <dbReference type="Proteomes" id="UP001152797"/>
    </source>
</evidence>
<dbReference type="EMBL" id="CAMXCT030005112">
    <property type="protein sequence ID" value="CAL4798748.1"/>
    <property type="molecule type" value="Genomic_DNA"/>
</dbReference>
<feature type="compositionally biased region" description="Acidic residues" evidence="1">
    <location>
        <begin position="206"/>
        <end position="215"/>
    </location>
</feature>
<proteinExistence type="predicted"/>
<comment type="caution">
    <text evidence="2">The sequence shown here is derived from an EMBL/GenBank/DDBJ whole genome shotgun (WGS) entry which is preliminary data.</text>
</comment>
<dbReference type="EMBL" id="CAMXCT020005112">
    <property type="protein sequence ID" value="CAL1164811.1"/>
    <property type="molecule type" value="Genomic_DNA"/>
</dbReference>
<organism evidence="2">
    <name type="scientific">Cladocopium goreaui</name>
    <dbReference type="NCBI Taxonomy" id="2562237"/>
    <lineage>
        <taxon>Eukaryota</taxon>
        <taxon>Sar</taxon>
        <taxon>Alveolata</taxon>
        <taxon>Dinophyceae</taxon>
        <taxon>Suessiales</taxon>
        <taxon>Symbiodiniaceae</taxon>
        <taxon>Cladocopium</taxon>
    </lineage>
</organism>
<evidence type="ECO:0000256" key="1">
    <source>
        <dbReference type="SAM" id="MobiDB-lite"/>
    </source>
</evidence>
<keyword evidence="4" id="KW-1185">Reference proteome</keyword>
<reference evidence="3 4" key="2">
    <citation type="submission" date="2024-05" db="EMBL/GenBank/DDBJ databases">
        <authorList>
            <person name="Chen Y."/>
            <person name="Shah S."/>
            <person name="Dougan E. K."/>
            <person name="Thang M."/>
            <person name="Chan C."/>
        </authorList>
    </citation>
    <scope>NUCLEOTIDE SEQUENCE [LARGE SCALE GENOMIC DNA]</scope>
</reference>
<feature type="compositionally biased region" description="Basic residues" evidence="1">
    <location>
        <begin position="222"/>
        <end position="256"/>
    </location>
</feature>
<feature type="compositionally biased region" description="Basic and acidic residues" evidence="1">
    <location>
        <begin position="71"/>
        <end position="84"/>
    </location>
</feature>
<dbReference type="AlphaFoldDB" id="A0A9P1DJQ9"/>
<dbReference type="EMBL" id="CAMXCT010005112">
    <property type="protein sequence ID" value="CAI4011436.1"/>
    <property type="molecule type" value="Genomic_DNA"/>
</dbReference>
<feature type="compositionally biased region" description="Basic and acidic residues" evidence="1">
    <location>
        <begin position="127"/>
        <end position="137"/>
    </location>
</feature>
<evidence type="ECO:0000313" key="2">
    <source>
        <dbReference type="EMBL" id="CAI4011436.1"/>
    </source>
</evidence>
<dbReference type="Proteomes" id="UP001152797">
    <property type="component" value="Unassembled WGS sequence"/>
</dbReference>
<name>A0A9P1DJQ9_9DINO</name>
<feature type="compositionally biased region" description="Basic residues" evidence="1">
    <location>
        <begin position="407"/>
        <end position="416"/>
    </location>
</feature>
<feature type="compositionally biased region" description="Polar residues" evidence="1">
    <location>
        <begin position="32"/>
        <end position="49"/>
    </location>
</feature>
<feature type="compositionally biased region" description="Basic residues" evidence="1">
    <location>
        <begin position="372"/>
        <end position="381"/>
    </location>
</feature>
<gene>
    <name evidence="2" type="ORF">C1SCF055_LOCUS36600</name>
</gene>
<accession>A0A9P1DJQ9</accession>
<feature type="region of interest" description="Disordered" evidence="1">
    <location>
        <begin position="179"/>
        <end position="433"/>
    </location>
</feature>
<feature type="compositionally biased region" description="Low complexity" evidence="1">
    <location>
        <begin position="318"/>
        <end position="329"/>
    </location>
</feature>
<evidence type="ECO:0000313" key="3">
    <source>
        <dbReference type="EMBL" id="CAL4798748.1"/>
    </source>
</evidence>
<sequence length="511" mass="53749">MDNAETQPLLGDVPGPQADCEKGVSGHLGRSQPVQGSMATPSETKTTSGKPVGGMEPTTSNLMAMPPGPPKPDHRKIFQVKEEPGEGEEQYPDDPHLKGFPVRLADAGHTSCPESRPEDDGNFGKAHPKEVVEKGVDPRPNPCAKNFKIPKVVSVGVTGAIVKSSEVVDDTPAAVAQATYLSPAEQNNGCRGSGEDAEASGGEGESGNEEEEGVGSEEPKPKPRKRRPTAKCSAKAKSKPKAKAAAKAKCKSRAAKKAAAASPEDAQGKEAVPTPVVEKEDGSNSESKVTKKGKKADPETAVERPVKKAKLAAKPSRARSSGEAAGSSEVPVPKSKAARKSKKAAHEEENEEPPANPKPSAGSSEVPVPKTRAPRKSKSKKAAHEEGEEEPPANPKPSGEVPVPKTRAPRKSKSKKAAHEEGEEVPPADPPCEVDPALIKKKKKHSILSTAYCCARARARAQGADENEAKKAGQAAYQKAKLDYEQQEAIPICYRLCQAGVEEDDGSQDVD</sequence>
<reference evidence="2" key="1">
    <citation type="submission" date="2022-10" db="EMBL/GenBank/DDBJ databases">
        <authorList>
            <person name="Chen Y."/>
            <person name="Dougan E. K."/>
            <person name="Chan C."/>
            <person name="Rhodes N."/>
            <person name="Thang M."/>
        </authorList>
    </citation>
    <scope>NUCLEOTIDE SEQUENCE</scope>
</reference>